<dbReference type="RefSeq" id="WP_085283380.1">
    <property type="nucleotide sequence ID" value="NZ_FOBI01000002.1"/>
</dbReference>
<dbReference type="OrthoDB" id="9768323at2"/>
<feature type="domain" description="Acetophenone carboxylase-like C-terminal" evidence="3">
    <location>
        <begin position="502"/>
        <end position="680"/>
    </location>
</feature>
<dbReference type="GO" id="GO:0006749">
    <property type="term" value="P:glutathione metabolic process"/>
    <property type="evidence" value="ECO:0007669"/>
    <property type="project" value="TreeGrafter"/>
</dbReference>
<feature type="domain" description="Hydantoinase/oxoprolinase N-terminal" evidence="2">
    <location>
        <begin position="4"/>
        <end position="171"/>
    </location>
</feature>
<proteinExistence type="predicted"/>
<dbReference type="Pfam" id="PF19278">
    <property type="entry name" value="Hydant_A_C"/>
    <property type="match status" value="1"/>
</dbReference>
<dbReference type="SUPFAM" id="SSF53067">
    <property type="entry name" value="Actin-like ATPase domain"/>
    <property type="match status" value="1"/>
</dbReference>
<sequence length="685" mass="74658">MTVRVATDVGGTFTDLVYIDEGNVKAVKSDTTPPNFEQGVVNAAIKADINLSEVDFFAHGSTVVINAITERKGVKTGLITTKGFRDVLEIARGNTPDIFNNTYQKPSPFVERHLRLELEERLDYKGNVVTKIKLANLQKLVDYFKSQQVEAIGVCFLHAYLNPEHEIKAVAELKRLWPEVNVIASHEISSEWREYERTSTTVLSAYVLPPTQQYLDKLKHKLRANGLNNDPFIMQSNGGIATLQSARDNPITLVESGPVGGILGAAAYGEVIGDGNIMALDIGGTTAKCSLIHNGETRITTEYVLEKTAKKAGYPIKTPVIDIVEIGNGGGSIAWIDAANSLHVGPESAGSTPGPVAYGRGGSAPTTTDANLITGRINSENFAGGAIQPDISVVEASFDRLAQQLNVTAMDVAHGVLNIANANMVNALKLISVNRGYDPRDFSLMAFGGGGALHATALAQELNARKVIIPPFAGVFSAWGMLMIDLRRDYIQTHRFSINKQSKAAVINAFEAVISKANMDYKNDGIAENKVKHELYVDARYSGQEHTVKIRLPDTELDDSDFICELSERFHTGHQQEYTFRLNDSAIEVVNIHLVAFGILDKAKLEKLPSSTSTNASMALIGKRLVDFDNNTQRAAAIYDREKLQPGMMFKGPAIIEESTTTTVVLPGNRVEVDDFGGLHIYLRD</sequence>
<dbReference type="EMBL" id="FOBI01000002">
    <property type="protein sequence ID" value="SEK76467.1"/>
    <property type="molecule type" value="Genomic_DNA"/>
</dbReference>
<dbReference type="InterPro" id="IPR008040">
    <property type="entry name" value="Hydant_A_N"/>
</dbReference>
<evidence type="ECO:0000313" key="4">
    <source>
        <dbReference type="EMBL" id="SEK76467.1"/>
    </source>
</evidence>
<dbReference type="PANTHER" id="PTHR11365:SF23">
    <property type="entry name" value="HYPOTHETICAL 5-OXOPROLINASE (EUROFUNG)-RELATED"/>
    <property type="match status" value="1"/>
</dbReference>
<name>A0A1H7JRM5_9GAMM</name>
<dbReference type="STRING" id="641665.GCA_002104455_01625"/>
<accession>A0A1H7JRM5</accession>
<dbReference type="GO" id="GO:0017168">
    <property type="term" value="F:5-oxoprolinase (ATP-hydrolyzing) activity"/>
    <property type="evidence" value="ECO:0007669"/>
    <property type="project" value="TreeGrafter"/>
</dbReference>
<reference evidence="5" key="1">
    <citation type="submission" date="2016-10" db="EMBL/GenBank/DDBJ databases">
        <authorList>
            <person name="Varghese N."/>
            <person name="Submissions S."/>
        </authorList>
    </citation>
    <scope>NUCLEOTIDE SEQUENCE [LARGE SCALE GENOMIC DNA]</scope>
    <source>
        <strain evidence="5">CGMCC 1.9127</strain>
    </source>
</reference>
<keyword evidence="5" id="KW-1185">Reference proteome</keyword>
<dbReference type="Proteomes" id="UP000199297">
    <property type="component" value="Unassembled WGS sequence"/>
</dbReference>
<feature type="domain" description="Hydantoinase A/oxoprolinase" evidence="1">
    <location>
        <begin position="197"/>
        <end position="489"/>
    </location>
</feature>
<dbReference type="Pfam" id="PF05378">
    <property type="entry name" value="Hydant_A_N"/>
    <property type="match status" value="1"/>
</dbReference>
<dbReference type="InterPro" id="IPR002821">
    <property type="entry name" value="Hydantoinase_A"/>
</dbReference>
<evidence type="ECO:0000259" key="3">
    <source>
        <dbReference type="Pfam" id="PF19278"/>
    </source>
</evidence>
<evidence type="ECO:0000259" key="2">
    <source>
        <dbReference type="Pfam" id="PF05378"/>
    </source>
</evidence>
<dbReference type="Pfam" id="PF01968">
    <property type="entry name" value="Hydantoinase_A"/>
    <property type="match status" value="1"/>
</dbReference>
<gene>
    <name evidence="4" type="ORF">SAMN05216262_102310</name>
</gene>
<evidence type="ECO:0000259" key="1">
    <source>
        <dbReference type="Pfam" id="PF01968"/>
    </source>
</evidence>
<dbReference type="InterPro" id="IPR043129">
    <property type="entry name" value="ATPase_NBD"/>
</dbReference>
<protein>
    <submittedName>
        <fullName evidence="4">N-methylhydantoinase A</fullName>
    </submittedName>
</protein>
<dbReference type="InterPro" id="IPR049517">
    <property type="entry name" value="ACX-like_C"/>
</dbReference>
<dbReference type="GO" id="GO:0005829">
    <property type="term" value="C:cytosol"/>
    <property type="evidence" value="ECO:0007669"/>
    <property type="project" value="TreeGrafter"/>
</dbReference>
<organism evidence="4 5">
    <name type="scientific">Colwellia chukchiensis</name>
    <dbReference type="NCBI Taxonomy" id="641665"/>
    <lineage>
        <taxon>Bacteria</taxon>
        <taxon>Pseudomonadati</taxon>
        <taxon>Pseudomonadota</taxon>
        <taxon>Gammaproteobacteria</taxon>
        <taxon>Alteromonadales</taxon>
        <taxon>Colwelliaceae</taxon>
        <taxon>Colwellia</taxon>
    </lineage>
</organism>
<dbReference type="AlphaFoldDB" id="A0A1H7JRM5"/>
<dbReference type="PANTHER" id="PTHR11365">
    <property type="entry name" value="5-OXOPROLINASE RELATED"/>
    <property type="match status" value="1"/>
</dbReference>
<dbReference type="InterPro" id="IPR045079">
    <property type="entry name" value="Oxoprolinase-like"/>
</dbReference>
<evidence type="ECO:0000313" key="5">
    <source>
        <dbReference type="Proteomes" id="UP000199297"/>
    </source>
</evidence>